<protein>
    <submittedName>
        <fullName evidence="1">Uncharacterized protein</fullName>
    </submittedName>
</protein>
<evidence type="ECO:0000313" key="1">
    <source>
        <dbReference type="EMBL" id="MDS0281139.1"/>
    </source>
</evidence>
<proteinExistence type="predicted"/>
<dbReference type="InterPro" id="IPR055533">
    <property type="entry name" value="DUF7109"/>
</dbReference>
<dbReference type="Proteomes" id="UP001268864">
    <property type="component" value="Unassembled WGS sequence"/>
</dbReference>
<reference evidence="1 2" key="1">
    <citation type="submission" date="2022-06" db="EMBL/GenBank/DDBJ databases">
        <title>Halomicroarcula sp. a new haloarchaeum isolate from saline soil.</title>
        <authorList>
            <person name="Strakova D."/>
            <person name="Galisteo C."/>
            <person name="Sanchez-Porro C."/>
            <person name="Ventosa A."/>
        </authorList>
    </citation>
    <scope>NUCLEOTIDE SEQUENCE [LARGE SCALE GENOMIC DNA]</scope>
    <source>
        <strain evidence="1 2">S3CR25-11</strain>
    </source>
</reference>
<comment type="caution">
    <text evidence="1">The sequence shown here is derived from an EMBL/GenBank/DDBJ whole genome shotgun (WGS) entry which is preliminary data.</text>
</comment>
<keyword evidence="2" id="KW-1185">Reference proteome</keyword>
<gene>
    <name evidence="1" type="ORF">NDI86_03325</name>
</gene>
<dbReference type="RefSeq" id="WP_310898976.1">
    <property type="nucleotide sequence ID" value="NZ_JAMQOS010000001.1"/>
</dbReference>
<dbReference type="Pfam" id="PF23421">
    <property type="entry name" value="DUF7109"/>
    <property type="match status" value="1"/>
</dbReference>
<evidence type="ECO:0000313" key="2">
    <source>
        <dbReference type="Proteomes" id="UP001268864"/>
    </source>
</evidence>
<dbReference type="EMBL" id="JAMQOS010000001">
    <property type="protein sequence ID" value="MDS0281139.1"/>
    <property type="molecule type" value="Genomic_DNA"/>
</dbReference>
<sequence>MELTPDELAGVVDVVGPVTRATLVQACGELAFKRGDDVDSETVEAAIEGALSTYHLVDVADHDAEAAAPLIVVGPAAFPDIVEGVADLPHILDLPERDPSEETVAAAAERRFREDAAEAVRAGDDERIAELLDVSYDLEAWGPVELASARGLLDEATQTN</sequence>
<organism evidence="1 2">
    <name type="scientific">Haloarcula onubensis</name>
    <dbReference type="NCBI Taxonomy" id="2950539"/>
    <lineage>
        <taxon>Archaea</taxon>
        <taxon>Methanobacteriati</taxon>
        <taxon>Methanobacteriota</taxon>
        <taxon>Stenosarchaea group</taxon>
        <taxon>Halobacteria</taxon>
        <taxon>Halobacteriales</taxon>
        <taxon>Haloarculaceae</taxon>
        <taxon>Haloarcula</taxon>
    </lineage>
</organism>
<accession>A0ABU2FK53</accession>
<name>A0ABU2FK53_9EURY</name>